<dbReference type="Proteomes" id="UP001230649">
    <property type="component" value="Unassembled WGS sequence"/>
</dbReference>
<keyword evidence="2" id="KW-1185">Reference proteome</keyword>
<evidence type="ECO:0000313" key="1">
    <source>
        <dbReference type="EMBL" id="KAJ9091389.1"/>
    </source>
</evidence>
<sequence>MDRAFLVSELQALAGETKRKFPDVREAAERALEVLKIGNPPHKDPQRDATVLMEPITLGCRTKNTKIIGICVGALQRLVGMKGVDSSAVPVILKTLDSVLNQGIDIQLKVLQTILSVLTYCGDVHGPVLGDALLICFKLHEAKPSVVSSTAAATLRQAVMLIFERVMAEDTHPAPPLAGGGGGGGGGFSPALADAYDLFADLCLLTRVPGGAVMGGMGNLFAPIGGREREGEVMLLRGCVVGRVFGLELVESLAGGFEGCLKAHPELVELLRNSLCPLLVRNLMEKSSSFPLTLRTIRLIYLLIRSFLDQLPDECEVFLTYLVRVVAGDPEALAGVQGEKVGGGCGWFRALGLEVFKTLCHDSSFLIRLWQRYDNVPNKTKIFTNLVFTLNRSSLSTATGRPSASGYLDMGLSAVATAASVGVNTVNAMMGNEDEGKLDTLCAIKTQCLDQLDKADPPTVPERYIYLLALQILEEIAHSFSVIQYCGNSASIPPPPRPSQEGVIDLSNETEKPAPRENDQKAVMEAAWPALLAALTFLMGVNLSEDLFQQLLAAFKALIIASDRIGHFTARNTFLNSLARYAVPAAVVKAMQAYSESGPSGRNGSVLNVDALGLGAIGISSGYEWAAKSIGEESLVSPPTLNESWHDLLEVLQNANYVLGKKTSSTRRPTNNSTPVIPQSPGRGRLSSFQMERAPSTMEDEVDAIQLDIRDLFGSSGTFDDDTFRHFTDALCRLSEDMVGIHPASNSNSDAPSGTSSPTRTGSAPPSPKMMSHDLHLQIPSTSRRRTSGLHMSQATRPGEKSFAIAMLDNVASNNMNRLLGSDPNLAWNNIANHLLDVAYCSLAPSVIRTQAAEVLNNILVGAANAISDPDGSVNTQQIEQQLFDVLSREIQPTTGGAITSMSVDIRVAGLQTLQVVLESCGHALSSVWQTVFDILGSVFVEAVPADNQGSLKARRKSDLPLLDLSTLSSKSQTQMLRMAFPSVNLICSDFVLTFDAFSLECAINTLEKYGRQRLDVNITLSAIGLIWNVSDTVRSSAVELQAEARDALWLKLLHCLLMLSTDHRAEVRTSALQTLFKCLELHGQKLPEDSWSMVLSDVVFPLFDQLKQDPPTLEDDEIEEIEPIPFTTHDVHAQWAETAALALNSLATILTNFKENLTNMKDFDEIADRLATMSVDFFGRAGGKACAASLAVLQKLIELIKDLLDDRPTLQDTIWQAR</sequence>
<accession>A0ACC2UWD3</accession>
<proteinExistence type="predicted"/>
<comment type="caution">
    <text evidence="1">The sequence shown here is derived from an EMBL/GenBank/DDBJ whole genome shotgun (WGS) entry which is preliminary data.</text>
</comment>
<organism evidence="1 2">
    <name type="scientific">Naganishia adeliensis</name>
    <dbReference type="NCBI Taxonomy" id="92952"/>
    <lineage>
        <taxon>Eukaryota</taxon>
        <taxon>Fungi</taxon>
        <taxon>Dikarya</taxon>
        <taxon>Basidiomycota</taxon>
        <taxon>Agaricomycotina</taxon>
        <taxon>Tremellomycetes</taxon>
        <taxon>Filobasidiales</taxon>
        <taxon>Filobasidiaceae</taxon>
        <taxon>Naganishia</taxon>
    </lineage>
</organism>
<evidence type="ECO:0000313" key="2">
    <source>
        <dbReference type="Proteomes" id="UP001230649"/>
    </source>
</evidence>
<dbReference type="EMBL" id="JASBWS010000202">
    <property type="protein sequence ID" value="KAJ9091389.1"/>
    <property type="molecule type" value="Genomic_DNA"/>
</dbReference>
<name>A0ACC2UWD3_9TREE</name>
<gene>
    <name evidence="1" type="ORF">QFC20_007637</name>
</gene>
<protein>
    <submittedName>
        <fullName evidence="1">Uncharacterized protein</fullName>
    </submittedName>
</protein>
<reference evidence="1" key="1">
    <citation type="submission" date="2023-04" db="EMBL/GenBank/DDBJ databases">
        <title>Draft Genome sequencing of Naganishia species isolated from polar environments using Oxford Nanopore Technology.</title>
        <authorList>
            <person name="Leo P."/>
            <person name="Venkateswaran K."/>
        </authorList>
    </citation>
    <scope>NUCLEOTIDE SEQUENCE</scope>
    <source>
        <strain evidence="1">MNA-CCFEE 5262</strain>
    </source>
</reference>